<keyword evidence="1" id="KW-0472">Membrane</keyword>
<reference evidence="3" key="1">
    <citation type="journal article" date="2021" name="PeerJ">
        <title>Extensive microbial diversity within the chicken gut microbiome revealed by metagenomics and culture.</title>
        <authorList>
            <person name="Gilroy R."/>
            <person name="Ravi A."/>
            <person name="Getino M."/>
            <person name="Pursley I."/>
            <person name="Horton D.L."/>
            <person name="Alikhan N.F."/>
            <person name="Baker D."/>
            <person name="Gharbi K."/>
            <person name="Hall N."/>
            <person name="Watson M."/>
            <person name="Adriaenssens E.M."/>
            <person name="Foster-Nyarko E."/>
            <person name="Jarju S."/>
            <person name="Secka A."/>
            <person name="Antonio M."/>
            <person name="Oren A."/>
            <person name="Chaudhuri R.R."/>
            <person name="La Ragione R."/>
            <person name="Hildebrand F."/>
            <person name="Pallen M.J."/>
        </authorList>
    </citation>
    <scope>NUCLEOTIDE SEQUENCE</scope>
    <source>
        <strain evidence="3">ChiHecec2B26-446</strain>
    </source>
</reference>
<dbReference type="Pfam" id="PF02470">
    <property type="entry name" value="MlaD"/>
    <property type="match status" value="1"/>
</dbReference>
<protein>
    <submittedName>
        <fullName evidence="3">MCE family protein</fullName>
    </submittedName>
</protein>
<comment type="caution">
    <text evidence="3">The sequence shown here is derived from an EMBL/GenBank/DDBJ whole genome shotgun (WGS) entry which is preliminary data.</text>
</comment>
<evidence type="ECO:0000259" key="2">
    <source>
        <dbReference type="Pfam" id="PF02470"/>
    </source>
</evidence>
<proteinExistence type="predicted"/>
<organism evidence="3 4">
    <name type="scientific">Candidatus Desulfovibrio intestinipullorum</name>
    <dbReference type="NCBI Taxonomy" id="2838536"/>
    <lineage>
        <taxon>Bacteria</taxon>
        <taxon>Pseudomonadati</taxon>
        <taxon>Thermodesulfobacteriota</taxon>
        <taxon>Desulfovibrionia</taxon>
        <taxon>Desulfovibrionales</taxon>
        <taxon>Desulfovibrionaceae</taxon>
        <taxon>Desulfovibrio</taxon>
    </lineage>
</organism>
<dbReference type="AlphaFoldDB" id="A0A9D1TP36"/>
<dbReference type="InterPro" id="IPR052336">
    <property type="entry name" value="MlaD_Phospholipid_Transporter"/>
</dbReference>
<accession>A0A9D1TP36</accession>
<evidence type="ECO:0000256" key="1">
    <source>
        <dbReference type="SAM" id="Phobius"/>
    </source>
</evidence>
<dbReference type="PANTHER" id="PTHR33371">
    <property type="entry name" value="INTERMEMBRANE PHOSPHOLIPID TRANSPORT SYSTEM BINDING PROTEIN MLAD-RELATED"/>
    <property type="match status" value="1"/>
</dbReference>
<dbReference type="Proteomes" id="UP000886752">
    <property type="component" value="Unassembled WGS sequence"/>
</dbReference>
<reference evidence="3" key="2">
    <citation type="submission" date="2021-04" db="EMBL/GenBank/DDBJ databases">
        <authorList>
            <person name="Gilroy R."/>
        </authorList>
    </citation>
    <scope>NUCLEOTIDE SEQUENCE</scope>
    <source>
        <strain evidence="3">ChiHecec2B26-446</strain>
    </source>
</reference>
<feature type="transmembrane region" description="Helical" evidence="1">
    <location>
        <begin position="12"/>
        <end position="34"/>
    </location>
</feature>
<dbReference type="EMBL" id="DXHV01000007">
    <property type="protein sequence ID" value="HIV99646.1"/>
    <property type="molecule type" value="Genomic_DNA"/>
</dbReference>
<feature type="transmembrane region" description="Helical" evidence="1">
    <location>
        <begin position="40"/>
        <end position="59"/>
    </location>
</feature>
<gene>
    <name evidence="3" type="ORF">H9894_00385</name>
</gene>
<keyword evidence="1" id="KW-1133">Transmembrane helix</keyword>
<dbReference type="InterPro" id="IPR003399">
    <property type="entry name" value="Mce/MlaD"/>
</dbReference>
<feature type="domain" description="Mce/MlaD" evidence="2">
    <location>
        <begin position="39"/>
        <end position="140"/>
    </location>
</feature>
<evidence type="ECO:0000313" key="4">
    <source>
        <dbReference type="Proteomes" id="UP000886752"/>
    </source>
</evidence>
<name>A0A9D1TP36_9BACT</name>
<sequence length="323" mass="34874">MNLEKHKAGVGAFIIGTIVLLIAGIIALGGGKYMTTDTEYVLYFNSSVSGLSIGSPVMLRGVPLGSVTRITLMANASNVGVTTPVNIRINADNLVLATGEHVSDENTEQEIIRDMISKGMRAQLQTSSFLTGQSRIQLDFYPDHKAQFLSPNPLLEIPTIASPIESLQKSLGKIPVDELVANLEHSIVQINAFLSSGAIQRTFSAIEGTFTASQALLQDMKDVPSLLERVLANLADSTDHLRAQTPAALTDLRTALKDFDLAFRQLQSFAQSSQQLVAPDSPLTNSLNRLLRDGSAAARSLRNFADTLERNPEAILRGRQGAY</sequence>
<dbReference type="PANTHER" id="PTHR33371:SF4">
    <property type="entry name" value="INTERMEMBRANE PHOSPHOLIPID TRANSPORT SYSTEM BINDING PROTEIN MLAD"/>
    <property type="match status" value="1"/>
</dbReference>
<evidence type="ECO:0000313" key="3">
    <source>
        <dbReference type="EMBL" id="HIV99646.1"/>
    </source>
</evidence>
<keyword evidence="1" id="KW-0812">Transmembrane</keyword>